<feature type="transmembrane region" description="Helical" evidence="8">
    <location>
        <begin position="377"/>
        <end position="400"/>
    </location>
</feature>
<keyword evidence="7 8" id="KW-0472">Membrane</keyword>
<evidence type="ECO:0000256" key="8">
    <source>
        <dbReference type="SAM" id="Phobius"/>
    </source>
</evidence>
<evidence type="ECO:0000256" key="7">
    <source>
        <dbReference type="ARBA" id="ARBA00023136"/>
    </source>
</evidence>
<dbReference type="OrthoDB" id="9800207at2"/>
<dbReference type="InterPro" id="IPR007498">
    <property type="entry name" value="PqiA-like"/>
</dbReference>
<dbReference type="Proteomes" id="UP000242222">
    <property type="component" value="Unassembled WGS sequence"/>
</dbReference>
<dbReference type="PANTHER" id="PTHR30462">
    <property type="entry name" value="INTERMEMBRANE TRANSPORT PROTEIN PQIB-RELATED"/>
    <property type="match status" value="1"/>
</dbReference>
<evidence type="ECO:0000256" key="4">
    <source>
        <dbReference type="ARBA" id="ARBA00022519"/>
    </source>
</evidence>
<evidence type="ECO:0000256" key="2">
    <source>
        <dbReference type="ARBA" id="ARBA00007555"/>
    </source>
</evidence>
<feature type="transmembrane region" description="Helical" evidence="8">
    <location>
        <begin position="142"/>
        <end position="162"/>
    </location>
</feature>
<feature type="transmembrane region" description="Helical" evidence="8">
    <location>
        <begin position="302"/>
        <end position="326"/>
    </location>
</feature>
<dbReference type="Pfam" id="PF04403">
    <property type="entry name" value="PqiA"/>
    <property type="match status" value="2"/>
</dbReference>
<evidence type="ECO:0000256" key="3">
    <source>
        <dbReference type="ARBA" id="ARBA00022475"/>
    </source>
</evidence>
<accession>A0A1I4UP24</accession>
<comment type="similarity">
    <text evidence="2">Belongs to the PqiA family.</text>
</comment>
<keyword evidence="6 8" id="KW-1133">Transmembrane helix</keyword>
<sequence>MCASQPAEEWILCPQCDLMTHIPVLLPGQKARCPRCHATLLTRWRDNRKRSTGYTLAALFMLLLANLFPFISMHVAGLSSQITLWRIPEVMIDEDYASLATLFLILVQGVPALCMLTILLLVNRVGLPLTWKRAMTRLLFHLRSWGMAEIFLVGVLVSFVKLMAYGDIGLGTSFFPWCLFCLLQLRAFMCIDKRVLWQEVAPLPALPRAPMPGVSGLQQQLRSCRCCAAILPAEQIICPRCHTRGFVRRRYSLQWTLALLLTSLMLYIPANLLPIMVTQALGSKFTSTIMAGVVLLWGEGSYPVALVIFIASIMVPSLKMLAIGWLCWDAAGYGRRDSEKMHLIYEVVEFVGRWSMIDVFVIAILSALVRIGQLMNIYPAIGALLFALVVILTMIASMTFDPRLTWDREHYARKNGKELEIAGE</sequence>
<feature type="transmembrane region" description="Helical" evidence="8">
    <location>
        <begin position="168"/>
        <end position="188"/>
    </location>
</feature>
<dbReference type="NCBIfam" id="NF011683">
    <property type="entry name" value="PRK15103.1"/>
    <property type="match status" value="1"/>
</dbReference>
<gene>
    <name evidence="9" type="ORF">SAMN05216516_101234</name>
</gene>
<evidence type="ECO:0000313" key="10">
    <source>
        <dbReference type="Proteomes" id="UP000242222"/>
    </source>
</evidence>
<organism evidence="9 10">
    <name type="scientific">Izhakiella capsodis</name>
    <dbReference type="NCBI Taxonomy" id="1367852"/>
    <lineage>
        <taxon>Bacteria</taxon>
        <taxon>Pseudomonadati</taxon>
        <taxon>Pseudomonadota</taxon>
        <taxon>Gammaproteobacteria</taxon>
        <taxon>Enterobacterales</taxon>
        <taxon>Erwiniaceae</taxon>
        <taxon>Izhakiella</taxon>
    </lineage>
</organism>
<dbReference type="GO" id="GO:0005886">
    <property type="term" value="C:plasma membrane"/>
    <property type="evidence" value="ECO:0007669"/>
    <property type="project" value="UniProtKB-SubCell"/>
</dbReference>
<keyword evidence="3" id="KW-1003">Cell membrane</keyword>
<keyword evidence="10" id="KW-1185">Reference proteome</keyword>
<dbReference type="RefSeq" id="WP_092874025.1">
    <property type="nucleotide sequence ID" value="NZ_FOVC01000001.1"/>
</dbReference>
<dbReference type="EMBL" id="FOVC01000001">
    <property type="protein sequence ID" value="SFM90681.1"/>
    <property type="molecule type" value="Genomic_DNA"/>
</dbReference>
<evidence type="ECO:0000313" key="9">
    <source>
        <dbReference type="EMBL" id="SFM90681.1"/>
    </source>
</evidence>
<name>A0A1I4UP24_9GAMM</name>
<feature type="transmembrane region" description="Helical" evidence="8">
    <location>
        <begin position="347"/>
        <end position="371"/>
    </location>
</feature>
<feature type="transmembrane region" description="Helical" evidence="8">
    <location>
        <begin position="257"/>
        <end position="282"/>
    </location>
</feature>
<keyword evidence="4" id="KW-0997">Cell inner membrane</keyword>
<keyword evidence="5 8" id="KW-0812">Transmembrane</keyword>
<feature type="transmembrane region" description="Helical" evidence="8">
    <location>
        <begin position="53"/>
        <end position="76"/>
    </location>
</feature>
<evidence type="ECO:0000256" key="6">
    <source>
        <dbReference type="ARBA" id="ARBA00022989"/>
    </source>
</evidence>
<comment type="subcellular location">
    <subcellularLocation>
        <location evidence="1">Cell inner membrane</location>
        <topology evidence="1">Multi-pass membrane protein</topology>
    </subcellularLocation>
</comment>
<protein>
    <submittedName>
        <fullName evidence="9">Paraquat-inducible protein A</fullName>
    </submittedName>
</protein>
<dbReference type="STRING" id="1367852.SAMN05216516_101234"/>
<dbReference type="InterPro" id="IPR005219">
    <property type="entry name" value="PqiA-like_proteobact"/>
</dbReference>
<feature type="transmembrane region" description="Helical" evidence="8">
    <location>
        <begin position="96"/>
        <end position="122"/>
    </location>
</feature>
<evidence type="ECO:0000256" key="5">
    <source>
        <dbReference type="ARBA" id="ARBA00022692"/>
    </source>
</evidence>
<evidence type="ECO:0000256" key="1">
    <source>
        <dbReference type="ARBA" id="ARBA00004429"/>
    </source>
</evidence>
<dbReference type="AlphaFoldDB" id="A0A1I4UP24"/>
<dbReference type="InterPro" id="IPR051800">
    <property type="entry name" value="PqiA-PqiB_transport"/>
</dbReference>
<dbReference type="PANTHER" id="PTHR30462:SF3">
    <property type="entry name" value="INTERMEMBRANE TRANSPORT PROTEIN PQIA"/>
    <property type="match status" value="1"/>
</dbReference>
<proteinExistence type="inferred from homology"/>
<dbReference type="NCBIfam" id="TIGR00155">
    <property type="entry name" value="pqiA_fam"/>
    <property type="match status" value="1"/>
</dbReference>
<reference evidence="10" key="1">
    <citation type="submission" date="2016-10" db="EMBL/GenBank/DDBJ databases">
        <authorList>
            <person name="Varghese N."/>
            <person name="Submissions S."/>
        </authorList>
    </citation>
    <scope>NUCLEOTIDE SEQUENCE [LARGE SCALE GENOMIC DNA]</scope>
    <source>
        <strain evidence="10">N6PO6</strain>
    </source>
</reference>